<proteinExistence type="predicted"/>
<gene>
    <name evidence="1" type="ORF">EIMP300_39760</name>
</gene>
<sequence>MPVNPASAPGFGMFDEYGRRLSAHQKLTHETLIFFGNFARQNGVIKDQLNIGFQAITAG</sequence>
<dbReference type="AlphaFoldDB" id="A0A8S0FQG1"/>
<evidence type="ECO:0000313" key="1">
    <source>
        <dbReference type="EMBL" id="BBU82576.1"/>
    </source>
</evidence>
<accession>A0A8S0FQG1</accession>
<evidence type="ECO:0000313" key="2">
    <source>
        <dbReference type="Proteomes" id="UP000467488"/>
    </source>
</evidence>
<reference evidence="1 2" key="1">
    <citation type="submission" date="2020-01" db="EMBL/GenBank/DDBJ databases">
        <title>Dynamics of blaIMP-6 dissemination in carbapenem resistant Enterobacteriacea isolated from regional surveillance in Osaka, Japan.</title>
        <authorList>
            <person name="Abe R."/>
            <person name="Akeda Y."/>
            <person name="Sugawara Y."/>
            <person name="Yamamoto N."/>
            <person name="Tomono K."/>
            <person name="Takeuchi D."/>
            <person name="Kawahara R."/>
            <person name="Hamada S."/>
        </authorList>
    </citation>
    <scope>NUCLEOTIDE SEQUENCE [LARGE SCALE GENOMIC DNA]</scope>
    <source>
        <strain evidence="1 2">E300</strain>
    </source>
</reference>
<dbReference type="Proteomes" id="UP000467488">
    <property type="component" value="Chromosome"/>
</dbReference>
<organism evidence="1 2">
    <name type="scientific">Escherichia coli</name>
    <dbReference type="NCBI Taxonomy" id="562"/>
    <lineage>
        <taxon>Bacteria</taxon>
        <taxon>Pseudomonadati</taxon>
        <taxon>Pseudomonadota</taxon>
        <taxon>Gammaproteobacteria</taxon>
        <taxon>Enterobacterales</taxon>
        <taxon>Enterobacteriaceae</taxon>
        <taxon>Escherichia</taxon>
    </lineage>
</organism>
<name>A0A8S0FQG1_ECOLX</name>
<protein>
    <submittedName>
        <fullName evidence="1">Uncharacterized protein</fullName>
    </submittedName>
</protein>
<dbReference type="EMBL" id="AP022360">
    <property type="protein sequence ID" value="BBU82576.1"/>
    <property type="molecule type" value="Genomic_DNA"/>
</dbReference>